<feature type="transmembrane region" description="Helical" evidence="6">
    <location>
        <begin position="209"/>
        <end position="231"/>
    </location>
</feature>
<protein>
    <recommendedName>
        <fullName evidence="7">Major facilitator superfamily (MFS) profile domain-containing protein</fullName>
    </recommendedName>
</protein>
<evidence type="ECO:0000256" key="2">
    <source>
        <dbReference type="ARBA" id="ARBA00022448"/>
    </source>
</evidence>
<dbReference type="AlphaFoldDB" id="A0A3P7JTF7"/>
<dbReference type="InterPro" id="IPR020846">
    <property type="entry name" value="MFS_dom"/>
</dbReference>
<evidence type="ECO:0000256" key="5">
    <source>
        <dbReference type="ARBA" id="ARBA00023136"/>
    </source>
</evidence>
<dbReference type="EMBL" id="UYRW01006199">
    <property type="protein sequence ID" value="VDM94294.1"/>
    <property type="molecule type" value="Genomic_DNA"/>
</dbReference>
<dbReference type="PANTHER" id="PTHR48020">
    <property type="entry name" value="PROTON MYO-INOSITOL COTRANSPORTER"/>
    <property type="match status" value="1"/>
</dbReference>
<evidence type="ECO:0000256" key="1">
    <source>
        <dbReference type="ARBA" id="ARBA00004141"/>
    </source>
</evidence>
<dbReference type="InterPro" id="IPR005828">
    <property type="entry name" value="MFS_sugar_transport-like"/>
</dbReference>
<evidence type="ECO:0000259" key="7">
    <source>
        <dbReference type="PROSITE" id="PS50850"/>
    </source>
</evidence>
<evidence type="ECO:0000256" key="4">
    <source>
        <dbReference type="ARBA" id="ARBA00022989"/>
    </source>
</evidence>
<comment type="subcellular location">
    <subcellularLocation>
        <location evidence="1">Membrane</location>
        <topology evidence="1">Multi-pass membrane protein</topology>
    </subcellularLocation>
</comment>
<dbReference type="GO" id="GO:0005366">
    <property type="term" value="F:myo-inositol:proton symporter activity"/>
    <property type="evidence" value="ECO:0007669"/>
    <property type="project" value="TreeGrafter"/>
</dbReference>
<evidence type="ECO:0000256" key="6">
    <source>
        <dbReference type="SAM" id="Phobius"/>
    </source>
</evidence>
<name>A0A3P7JTF7_ONCOC</name>
<dbReference type="Gene3D" id="1.20.1250.20">
    <property type="entry name" value="MFS general substrate transporter like domains"/>
    <property type="match status" value="1"/>
</dbReference>
<evidence type="ECO:0000256" key="3">
    <source>
        <dbReference type="ARBA" id="ARBA00022692"/>
    </source>
</evidence>
<dbReference type="PANTHER" id="PTHR48020:SF12">
    <property type="entry name" value="PROTON MYO-INOSITOL COTRANSPORTER"/>
    <property type="match status" value="1"/>
</dbReference>
<keyword evidence="2" id="KW-0813">Transport</keyword>
<dbReference type="GO" id="GO:0016324">
    <property type="term" value="C:apical plasma membrane"/>
    <property type="evidence" value="ECO:0007669"/>
    <property type="project" value="TreeGrafter"/>
</dbReference>
<dbReference type="Pfam" id="PF00083">
    <property type="entry name" value="Sugar_tr"/>
    <property type="match status" value="1"/>
</dbReference>
<feature type="non-terminal residue" evidence="8">
    <location>
        <position position="1"/>
    </location>
</feature>
<proteinExistence type="predicted"/>
<keyword evidence="4 6" id="KW-1133">Transmembrane helix</keyword>
<keyword evidence="3 6" id="KW-0812">Transmembrane</keyword>
<keyword evidence="9" id="KW-1185">Reference proteome</keyword>
<accession>A0A3P7JTF7</accession>
<reference evidence="8 9" key="1">
    <citation type="submission" date="2018-08" db="EMBL/GenBank/DDBJ databases">
        <authorList>
            <person name="Laetsch R D."/>
            <person name="Stevens L."/>
            <person name="Kumar S."/>
            <person name="Blaxter L. M."/>
        </authorList>
    </citation>
    <scope>NUCLEOTIDE SEQUENCE [LARGE SCALE GENOMIC DNA]</scope>
</reference>
<dbReference type="PROSITE" id="PS50850">
    <property type="entry name" value="MFS"/>
    <property type="match status" value="1"/>
</dbReference>
<dbReference type="OrthoDB" id="6339427at2759"/>
<dbReference type="SUPFAM" id="SSF103473">
    <property type="entry name" value="MFS general substrate transporter"/>
    <property type="match status" value="1"/>
</dbReference>
<dbReference type="InterPro" id="IPR036259">
    <property type="entry name" value="MFS_trans_sf"/>
</dbReference>
<evidence type="ECO:0000313" key="9">
    <source>
        <dbReference type="Proteomes" id="UP000271087"/>
    </source>
</evidence>
<sequence length="286" mass="32929">FGSSVVPVYISEISLPNCRGFLLTSFQMFITFGLASANIVAGVLLHVEPVNIGWRLMLSFTIAPNLIQFIIFSFMPESPRWLCANDQQEEGIRITQWLHRNDAKLQQEEIDRLNIYIGYSKRLKEMLEGGWRIMRLTRDMNALQQILVGCMLQIFQQLSAVNAIMQLSFVNIYQISWNKRYGIGYMAFKSHFSTIIPMLMIERFGRRKLLLSSVAGVIFALIFLGVLFEYVNHDSVLAKPLDQIFREDIPDFTPYSKHCAQHINCYSCTKDEYCGFCMPKNSPTYG</sequence>
<feature type="transmembrane region" description="Helical" evidence="6">
    <location>
        <begin position="52"/>
        <end position="72"/>
    </location>
</feature>
<keyword evidence="5 6" id="KW-0472">Membrane</keyword>
<dbReference type="InterPro" id="IPR050814">
    <property type="entry name" value="Myo-inositol_Transporter"/>
</dbReference>
<organism evidence="8 9">
    <name type="scientific">Onchocerca ochengi</name>
    <name type="common">Filarial nematode worm</name>
    <dbReference type="NCBI Taxonomy" id="42157"/>
    <lineage>
        <taxon>Eukaryota</taxon>
        <taxon>Metazoa</taxon>
        <taxon>Ecdysozoa</taxon>
        <taxon>Nematoda</taxon>
        <taxon>Chromadorea</taxon>
        <taxon>Rhabditida</taxon>
        <taxon>Spirurina</taxon>
        <taxon>Spiruromorpha</taxon>
        <taxon>Filarioidea</taxon>
        <taxon>Onchocercidae</taxon>
        <taxon>Onchocerca</taxon>
    </lineage>
</organism>
<feature type="domain" description="Major facilitator superfamily (MFS) profile" evidence="7">
    <location>
        <begin position="1"/>
        <end position="286"/>
    </location>
</feature>
<feature type="transmembrane region" description="Helical" evidence="6">
    <location>
        <begin position="21"/>
        <end position="46"/>
    </location>
</feature>
<evidence type="ECO:0000313" key="8">
    <source>
        <dbReference type="EMBL" id="VDM94294.1"/>
    </source>
</evidence>
<gene>
    <name evidence="8" type="ORF">NOO_LOCUS10567</name>
</gene>
<dbReference type="Proteomes" id="UP000271087">
    <property type="component" value="Unassembled WGS sequence"/>
</dbReference>